<keyword evidence="5" id="KW-1185">Reference proteome</keyword>
<dbReference type="EMBL" id="VXBC01000511">
    <property type="protein sequence ID" value="NXM10326.1"/>
    <property type="molecule type" value="Genomic_DNA"/>
</dbReference>
<protein>
    <submittedName>
        <fullName evidence="4">ELL2 factor</fullName>
    </submittedName>
</protein>
<dbReference type="GO" id="GO:0032968">
    <property type="term" value="P:positive regulation of transcription elongation by RNA polymerase II"/>
    <property type="evidence" value="ECO:0007669"/>
    <property type="project" value="TreeGrafter"/>
</dbReference>
<evidence type="ECO:0000256" key="2">
    <source>
        <dbReference type="PROSITE-ProRule" id="PRU01324"/>
    </source>
</evidence>
<dbReference type="PANTHER" id="PTHR23288:SF17">
    <property type="entry name" value="RNA POLYMERASE II ELONGATION FACTOR ELL"/>
    <property type="match status" value="1"/>
</dbReference>
<evidence type="ECO:0000259" key="3">
    <source>
        <dbReference type="PROSITE" id="PS51980"/>
    </source>
</evidence>
<dbReference type="InterPro" id="IPR010844">
    <property type="entry name" value="Occludin_ELL"/>
</dbReference>
<feature type="non-terminal residue" evidence="4">
    <location>
        <position position="87"/>
    </location>
</feature>
<accession>A0A7L0Y5V3</accession>
<evidence type="ECO:0000256" key="1">
    <source>
        <dbReference type="ARBA" id="ARBA00009171"/>
    </source>
</evidence>
<sequence>SSLIENGLIFSIRKNVAIVSLEQRQRYKDDFNAEYEEYRNLHSQIDKTIKKFRRFQEQLKSLTPGSKAYQVKKDKTMKAVLHHSSVL</sequence>
<dbReference type="PANTHER" id="PTHR23288">
    <property type="entry name" value="OCCLUDIN AND RNA POLYMERASE II ELONGATION FACTOR ELL"/>
    <property type="match status" value="1"/>
</dbReference>
<dbReference type="GO" id="GO:0042795">
    <property type="term" value="P:snRNA transcription by RNA polymerase II"/>
    <property type="evidence" value="ECO:0007669"/>
    <property type="project" value="TreeGrafter"/>
</dbReference>
<proteinExistence type="inferred from homology"/>
<feature type="domain" description="OCEL" evidence="3">
    <location>
        <begin position="9"/>
        <end position="87"/>
    </location>
</feature>
<dbReference type="Proteomes" id="UP000539920">
    <property type="component" value="Unassembled WGS sequence"/>
</dbReference>
<dbReference type="Pfam" id="PF07303">
    <property type="entry name" value="Occludin_ELL"/>
    <property type="match status" value="1"/>
</dbReference>
<dbReference type="InterPro" id="IPR031176">
    <property type="entry name" value="ELL/occludin"/>
</dbReference>
<dbReference type="SUPFAM" id="SSF144292">
    <property type="entry name" value="occludin/ELL-like"/>
    <property type="match status" value="1"/>
</dbReference>
<comment type="similarity">
    <text evidence="1 2">Belongs to the ELL/occludin family.</text>
</comment>
<reference evidence="4 5" key="1">
    <citation type="submission" date="2019-09" db="EMBL/GenBank/DDBJ databases">
        <title>Bird 10,000 Genomes (B10K) Project - Family phase.</title>
        <authorList>
            <person name="Zhang G."/>
        </authorList>
    </citation>
    <scope>NUCLEOTIDE SEQUENCE [LARGE SCALE GENOMIC DNA]</scope>
    <source>
        <strain evidence="4">B10K-DU-001-79</strain>
        <tissue evidence="4">Muscle</tissue>
    </source>
</reference>
<dbReference type="PROSITE" id="PS51980">
    <property type="entry name" value="OCEL"/>
    <property type="match status" value="1"/>
</dbReference>
<gene>
    <name evidence="4" type="primary">Ell2_0</name>
    <name evidence="4" type="ORF">PLONIG_R15498</name>
</gene>
<dbReference type="AlphaFoldDB" id="A0A7L0Y5V3"/>
<evidence type="ECO:0000313" key="4">
    <source>
        <dbReference type="EMBL" id="NXM10326.1"/>
    </source>
</evidence>
<feature type="non-terminal residue" evidence="4">
    <location>
        <position position="1"/>
    </location>
</feature>
<name>A0A7L0Y5V3_9PASE</name>
<dbReference type="GO" id="GO:0000987">
    <property type="term" value="F:cis-regulatory region sequence-specific DNA binding"/>
    <property type="evidence" value="ECO:0007669"/>
    <property type="project" value="TreeGrafter"/>
</dbReference>
<dbReference type="Gene3D" id="6.10.140.340">
    <property type="match status" value="1"/>
</dbReference>
<organism evidence="4 5">
    <name type="scientific">Ploceus nigricollis</name>
    <dbReference type="NCBI Taxonomy" id="441696"/>
    <lineage>
        <taxon>Eukaryota</taxon>
        <taxon>Metazoa</taxon>
        <taxon>Chordata</taxon>
        <taxon>Craniata</taxon>
        <taxon>Vertebrata</taxon>
        <taxon>Euteleostomi</taxon>
        <taxon>Archelosauria</taxon>
        <taxon>Archosauria</taxon>
        <taxon>Dinosauria</taxon>
        <taxon>Saurischia</taxon>
        <taxon>Theropoda</taxon>
        <taxon>Coelurosauria</taxon>
        <taxon>Aves</taxon>
        <taxon>Neognathae</taxon>
        <taxon>Neoaves</taxon>
        <taxon>Telluraves</taxon>
        <taxon>Australaves</taxon>
        <taxon>Passeriformes</taxon>
        <taxon>Passeroidea</taxon>
        <taxon>Ploceidae</taxon>
        <taxon>Ploceinae</taxon>
        <taxon>Ploceus</taxon>
    </lineage>
</organism>
<dbReference type="GO" id="GO:0008023">
    <property type="term" value="C:transcription elongation factor complex"/>
    <property type="evidence" value="ECO:0007669"/>
    <property type="project" value="TreeGrafter"/>
</dbReference>
<comment type="caution">
    <text evidence="4">The sequence shown here is derived from an EMBL/GenBank/DDBJ whole genome shotgun (WGS) entry which is preliminary data.</text>
</comment>
<evidence type="ECO:0000313" key="5">
    <source>
        <dbReference type="Proteomes" id="UP000539920"/>
    </source>
</evidence>